<evidence type="ECO:0000256" key="1">
    <source>
        <dbReference type="SAM" id="SignalP"/>
    </source>
</evidence>
<keyword evidence="1" id="KW-0732">Signal</keyword>
<organism evidence="2 3">
    <name type="scientific">Rubroshorea leprosula</name>
    <dbReference type="NCBI Taxonomy" id="152421"/>
    <lineage>
        <taxon>Eukaryota</taxon>
        <taxon>Viridiplantae</taxon>
        <taxon>Streptophyta</taxon>
        <taxon>Embryophyta</taxon>
        <taxon>Tracheophyta</taxon>
        <taxon>Spermatophyta</taxon>
        <taxon>Magnoliopsida</taxon>
        <taxon>eudicotyledons</taxon>
        <taxon>Gunneridae</taxon>
        <taxon>Pentapetalae</taxon>
        <taxon>rosids</taxon>
        <taxon>malvids</taxon>
        <taxon>Malvales</taxon>
        <taxon>Dipterocarpaceae</taxon>
        <taxon>Rubroshorea</taxon>
    </lineage>
</organism>
<feature type="chain" id="PRO_5043371958" evidence="1">
    <location>
        <begin position="20"/>
        <end position="72"/>
    </location>
</feature>
<evidence type="ECO:0000313" key="3">
    <source>
        <dbReference type="Proteomes" id="UP001054252"/>
    </source>
</evidence>
<protein>
    <submittedName>
        <fullName evidence="2">Uncharacterized protein</fullName>
    </submittedName>
</protein>
<dbReference type="Proteomes" id="UP001054252">
    <property type="component" value="Unassembled WGS sequence"/>
</dbReference>
<dbReference type="AlphaFoldDB" id="A0AAV5K6N2"/>
<keyword evidence="3" id="KW-1185">Reference proteome</keyword>
<accession>A0AAV5K6N2</accession>
<evidence type="ECO:0000313" key="2">
    <source>
        <dbReference type="EMBL" id="GKV20683.1"/>
    </source>
</evidence>
<reference evidence="2 3" key="1">
    <citation type="journal article" date="2021" name="Commun. Biol.">
        <title>The genome of Shorea leprosula (Dipterocarpaceae) highlights the ecological relevance of drought in aseasonal tropical rainforests.</title>
        <authorList>
            <person name="Ng K.K.S."/>
            <person name="Kobayashi M.J."/>
            <person name="Fawcett J.A."/>
            <person name="Hatakeyama M."/>
            <person name="Paape T."/>
            <person name="Ng C.H."/>
            <person name="Ang C.C."/>
            <person name="Tnah L.H."/>
            <person name="Lee C.T."/>
            <person name="Nishiyama T."/>
            <person name="Sese J."/>
            <person name="O'Brien M.J."/>
            <person name="Copetti D."/>
            <person name="Mohd Noor M.I."/>
            <person name="Ong R.C."/>
            <person name="Putra M."/>
            <person name="Sireger I.Z."/>
            <person name="Indrioko S."/>
            <person name="Kosugi Y."/>
            <person name="Izuno A."/>
            <person name="Isagi Y."/>
            <person name="Lee S.L."/>
            <person name="Shimizu K.K."/>
        </authorList>
    </citation>
    <scope>NUCLEOTIDE SEQUENCE [LARGE SCALE GENOMIC DNA]</scope>
    <source>
        <strain evidence="2">214</strain>
    </source>
</reference>
<feature type="signal peptide" evidence="1">
    <location>
        <begin position="1"/>
        <end position="19"/>
    </location>
</feature>
<gene>
    <name evidence="2" type="ORF">SLEP1_g30770</name>
</gene>
<dbReference type="EMBL" id="BPVZ01000055">
    <property type="protein sequence ID" value="GKV20683.1"/>
    <property type="molecule type" value="Genomic_DNA"/>
</dbReference>
<sequence length="72" mass="7847">MKCLKFFAIVMLILSFAAGTTEVMKEGKLCFKGYGITNCTKDTCHKGCSKVFGQRVGSLCYGSTICICFIPC</sequence>
<proteinExistence type="predicted"/>
<comment type="caution">
    <text evidence="2">The sequence shown here is derived from an EMBL/GenBank/DDBJ whole genome shotgun (WGS) entry which is preliminary data.</text>
</comment>
<name>A0AAV5K6N2_9ROSI</name>